<name>A0A8K0VCV2_9RHOB</name>
<keyword evidence="3" id="KW-1185">Reference proteome</keyword>
<reference evidence="2" key="1">
    <citation type="submission" date="2021-01" db="EMBL/GenBank/DDBJ databases">
        <title>Tabrizicola alba sp. nov. a motile alkaliphilic bacterium isolated from a soda lake.</title>
        <authorList>
            <person name="Szuroczki S."/>
            <person name="Abbaszade G."/>
            <person name="Schumann P."/>
            <person name="Toth E."/>
        </authorList>
    </citation>
    <scope>NUCLEOTIDE SEQUENCE</scope>
    <source>
        <strain evidence="2">DMG-N-6</strain>
    </source>
</reference>
<evidence type="ECO:0000256" key="1">
    <source>
        <dbReference type="SAM" id="SignalP"/>
    </source>
</evidence>
<protein>
    <submittedName>
        <fullName evidence="2">DUF3035 domain-containing protein</fullName>
    </submittedName>
</protein>
<proteinExistence type="predicted"/>
<evidence type="ECO:0000313" key="3">
    <source>
        <dbReference type="Proteomes" id="UP000648908"/>
    </source>
</evidence>
<organism evidence="2 3">
    <name type="scientific">Szabonella alba</name>
    <dbReference type="NCBI Taxonomy" id="2804194"/>
    <lineage>
        <taxon>Bacteria</taxon>
        <taxon>Pseudomonadati</taxon>
        <taxon>Pseudomonadota</taxon>
        <taxon>Alphaproteobacteria</taxon>
        <taxon>Rhodobacterales</taxon>
        <taxon>Paracoccaceae</taxon>
        <taxon>Szabonella</taxon>
    </lineage>
</organism>
<dbReference type="EMBL" id="JAESVN010000002">
    <property type="protein sequence ID" value="MBL4916962.1"/>
    <property type="molecule type" value="Genomic_DNA"/>
</dbReference>
<feature type="chain" id="PRO_5035447597" evidence="1">
    <location>
        <begin position="20"/>
        <end position="177"/>
    </location>
</feature>
<dbReference type="PROSITE" id="PS51257">
    <property type="entry name" value="PROKAR_LIPOPROTEIN"/>
    <property type="match status" value="1"/>
</dbReference>
<gene>
    <name evidence="2" type="ORF">JL811_06970</name>
</gene>
<comment type="caution">
    <text evidence="2">The sequence shown here is derived from an EMBL/GenBank/DDBJ whole genome shotgun (WGS) entry which is preliminary data.</text>
</comment>
<sequence length="177" mass="18669">MQAAKGALAFAALAMLGLAACSGGSDEPRLMNLRSATNGPDEFAIIPPKPLEMPKDLAALPAPTPGGTNLTDPTPEADAIIALGGRPGAQRGVPAGDAGLVNHASRNGVSGTIREDLAVADLDHRRRNDGRLLERLFGSNVYYRAYREQELDQHAELARWRRAGAQNVSAPPRQSGE</sequence>
<dbReference type="RefSeq" id="WP_202687759.1">
    <property type="nucleotide sequence ID" value="NZ_JAESVN010000002.1"/>
</dbReference>
<accession>A0A8K0VCV2</accession>
<evidence type="ECO:0000313" key="2">
    <source>
        <dbReference type="EMBL" id="MBL4916962.1"/>
    </source>
</evidence>
<dbReference type="Pfam" id="PF11233">
    <property type="entry name" value="DUF3035"/>
    <property type="match status" value="1"/>
</dbReference>
<keyword evidence="1" id="KW-0732">Signal</keyword>
<dbReference type="Proteomes" id="UP000648908">
    <property type="component" value="Unassembled WGS sequence"/>
</dbReference>
<feature type="signal peptide" evidence="1">
    <location>
        <begin position="1"/>
        <end position="19"/>
    </location>
</feature>
<dbReference type="AlphaFoldDB" id="A0A8K0VCV2"/>
<dbReference type="InterPro" id="IPR021395">
    <property type="entry name" value="DUF3035"/>
</dbReference>